<reference evidence="1" key="1">
    <citation type="submission" date="2023-06" db="EMBL/GenBank/DDBJ databases">
        <title>Male Hemibagrus guttatus genome.</title>
        <authorList>
            <person name="Bian C."/>
        </authorList>
    </citation>
    <scope>NUCLEOTIDE SEQUENCE</scope>
    <source>
        <strain evidence="1">Male_cb2023</strain>
        <tissue evidence="1">Muscle</tissue>
    </source>
</reference>
<dbReference type="Proteomes" id="UP001274896">
    <property type="component" value="Unassembled WGS sequence"/>
</dbReference>
<gene>
    <name evidence="1" type="ORF">QTP70_018083</name>
</gene>
<accession>A0AAE0R6E0</accession>
<comment type="caution">
    <text evidence="1">The sequence shown here is derived from an EMBL/GenBank/DDBJ whole genome shotgun (WGS) entry which is preliminary data.</text>
</comment>
<organism evidence="1 2">
    <name type="scientific">Hemibagrus guttatus</name>
    <dbReference type="NCBI Taxonomy" id="175788"/>
    <lineage>
        <taxon>Eukaryota</taxon>
        <taxon>Metazoa</taxon>
        <taxon>Chordata</taxon>
        <taxon>Craniata</taxon>
        <taxon>Vertebrata</taxon>
        <taxon>Euteleostomi</taxon>
        <taxon>Actinopterygii</taxon>
        <taxon>Neopterygii</taxon>
        <taxon>Teleostei</taxon>
        <taxon>Ostariophysi</taxon>
        <taxon>Siluriformes</taxon>
        <taxon>Bagridae</taxon>
        <taxon>Hemibagrus</taxon>
    </lineage>
</organism>
<sequence length="107" mass="11657">MEVTIRRTVVLRGIPVLGDNASEFFNACFLCLMSTLDIFNFEHTPLSTLLHEDNEDSPHCSLLFAVPSVSSAIIIDGGIVMDDVRDLPLAVCPLFGLSYSVLITQSA</sequence>
<dbReference type="EMBL" id="JAUCMX010000006">
    <property type="protein sequence ID" value="KAK3543349.1"/>
    <property type="molecule type" value="Genomic_DNA"/>
</dbReference>
<protein>
    <submittedName>
        <fullName evidence="1">Uncharacterized protein</fullName>
    </submittedName>
</protein>
<name>A0AAE0R6E0_9TELE</name>
<keyword evidence="2" id="KW-1185">Reference proteome</keyword>
<evidence type="ECO:0000313" key="2">
    <source>
        <dbReference type="Proteomes" id="UP001274896"/>
    </source>
</evidence>
<evidence type="ECO:0000313" key="1">
    <source>
        <dbReference type="EMBL" id="KAK3543349.1"/>
    </source>
</evidence>
<proteinExistence type="predicted"/>
<dbReference type="AlphaFoldDB" id="A0AAE0R6E0"/>